<dbReference type="Gene3D" id="1.20.1250.20">
    <property type="entry name" value="MFS general substrate transporter like domains"/>
    <property type="match status" value="2"/>
</dbReference>
<accession>A0A409WBB6</accession>
<comment type="similarity">
    <text evidence="2">Belongs to the major facilitator superfamily. Monocarboxylate porter (TC 2.A.1.13) family.</text>
</comment>
<proteinExistence type="inferred from homology"/>
<protein>
    <recommendedName>
        <fullName evidence="6">Major facilitator superfamily (MFS) profile domain-containing protein</fullName>
    </recommendedName>
</protein>
<feature type="transmembrane region" description="Helical" evidence="3">
    <location>
        <begin position="244"/>
        <end position="264"/>
    </location>
</feature>
<feature type="transmembrane region" description="Helical" evidence="3">
    <location>
        <begin position="319"/>
        <end position="338"/>
    </location>
</feature>
<evidence type="ECO:0000313" key="4">
    <source>
        <dbReference type="EMBL" id="PPQ75778.1"/>
    </source>
</evidence>
<feature type="transmembrane region" description="Helical" evidence="3">
    <location>
        <begin position="285"/>
        <end position="307"/>
    </location>
</feature>
<sequence length="471" mass="50983">MGITEKVAFEKSNLTADFRSNTPRDSMEDTVMDGTRSAVVTGPDPPKAGVMDTGAKAWMTVAGAWFILFATFGYLYSFGVYQDFYTRNYLSNYTPSEIAWIGSFQIMMPFAMGVISGKLFDAGYFHALEITGSIIFVFSLFMLSLAQPQKYYQIFLSQAVGLGIGLGLTFVPAASIAVHHFKRRKALATGVALSGSSLGAVVFPILIKWVFPSANKVSGRLADHYIHFGSNLIKTHSFGTTVRASGYLVLGFLVIGNLLVRSAYENVQSKGPKPDIKRFFVDPPYMWTVLAALISTFGFYFPLIYLQLYAIKHGIDPNLSFYSIAILNSFSALGRVGANHMADIYGPINLLTPCTLITAASIFSVFGVQGHGSLIAVSIIYGLFSGAWLSLSVASLNSLARHPSETGARTGLALALGSFGSLGSAPVQGALLTDDFHWNRPIIFSGACILHLYTIKTRTGADGGHVFDRFS</sequence>
<feature type="transmembrane region" description="Helical" evidence="3">
    <location>
        <begin position="57"/>
        <end position="78"/>
    </location>
</feature>
<dbReference type="GO" id="GO:0016020">
    <property type="term" value="C:membrane"/>
    <property type="evidence" value="ECO:0007669"/>
    <property type="project" value="UniProtKB-SubCell"/>
</dbReference>
<keyword evidence="5" id="KW-1185">Reference proteome</keyword>
<comment type="caution">
    <text evidence="4">The sequence shown here is derived from an EMBL/GenBank/DDBJ whole genome shotgun (WGS) entry which is preliminary data.</text>
</comment>
<evidence type="ECO:0000256" key="2">
    <source>
        <dbReference type="ARBA" id="ARBA00006727"/>
    </source>
</evidence>
<dbReference type="InterPro" id="IPR036259">
    <property type="entry name" value="MFS_trans_sf"/>
</dbReference>
<feature type="transmembrane region" description="Helical" evidence="3">
    <location>
        <begin position="186"/>
        <end position="211"/>
    </location>
</feature>
<dbReference type="Proteomes" id="UP000284842">
    <property type="component" value="Unassembled WGS sequence"/>
</dbReference>
<dbReference type="Pfam" id="PF07690">
    <property type="entry name" value="MFS_1"/>
    <property type="match status" value="1"/>
</dbReference>
<feature type="transmembrane region" description="Helical" evidence="3">
    <location>
        <begin position="350"/>
        <end position="368"/>
    </location>
</feature>
<reference evidence="4 5" key="1">
    <citation type="journal article" date="2018" name="Evol. Lett.">
        <title>Horizontal gene cluster transfer increased hallucinogenic mushroom diversity.</title>
        <authorList>
            <person name="Reynolds H.T."/>
            <person name="Vijayakumar V."/>
            <person name="Gluck-Thaler E."/>
            <person name="Korotkin H.B."/>
            <person name="Matheny P.B."/>
            <person name="Slot J.C."/>
        </authorList>
    </citation>
    <scope>NUCLEOTIDE SEQUENCE [LARGE SCALE GENOMIC DNA]</scope>
    <source>
        <strain evidence="4 5">2629</strain>
    </source>
</reference>
<comment type="subcellular location">
    <subcellularLocation>
        <location evidence="1">Membrane</location>
        <topology evidence="1">Multi-pass membrane protein</topology>
    </subcellularLocation>
</comment>
<evidence type="ECO:0000256" key="3">
    <source>
        <dbReference type="SAM" id="Phobius"/>
    </source>
</evidence>
<feature type="transmembrane region" description="Helical" evidence="3">
    <location>
        <begin position="374"/>
        <end position="400"/>
    </location>
</feature>
<evidence type="ECO:0000256" key="1">
    <source>
        <dbReference type="ARBA" id="ARBA00004141"/>
    </source>
</evidence>
<dbReference type="GO" id="GO:0022857">
    <property type="term" value="F:transmembrane transporter activity"/>
    <property type="evidence" value="ECO:0007669"/>
    <property type="project" value="InterPro"/>
</dbReference>
<keyword evidence="3" id="KW-1133">Transmembrane helix</keyword>
<name>A0A409WBB6_9AGAR</name>
<evidence type="ECO:0008006" key="6">
    <source>
        <dbReference type="Google" id="ProtNLM"/>
    </source>
</evidence>
<feature type="transmembrane region" description="Helical" evidence="3">
    <location>
        <begin position="127"/>
        <end position="146"/>
    </location>
</feature>
<organism evidence="4 5">
    <name type="scientific">Panaeolus cyanescens</name>
    <dbReference type="NCBI Taxonomy" id="181874"/>
    <lineage>
        <taxon>Eukaryota</taxon>
        <taxon>Fungi</taxon>
        <taxon>Dikarya</taxon>
        <taxon>Basidiomycota</taxon>
        <taxon>Agaricomycotina</taxon>
        <taxon>Agaricomycetes</taxon>
        <taxon>Agaricomycetidae</taxon>
        <taxon>Agaricales</taxon>
        <taxon>Agaricineae</taxon>
        <taxon>Galeropsidaceae</taxon>
        <taxon>Panaeolus</taxon>
    </lineage>
</organism>
<dbReference type="OrthoDB" id="6499973at2759"/>
<evidence type="ECO:0000313" key="5">
    <source>
        <dbReference type="Proteomes" id="UP000284842"/>
    </source>
</evidence>
<dbReference type="SUPFAM" id="SSF103473">
    <property type="entry name" value="MFS general substrate transporter"/>
    <property type="match status" value="1"/>
</dbReference>
<dbReference type="PANTHER" id="PTHR11360:SF234">
    <property type="entry name" value="MFS-TYPE TRANSPORTER DBAD-RELATED"/>
    <property type="match status" value="1"/>
</dbReference>
<feature type="transmembrane region" description="Helical" evidence="3">
    <location>
        <begin position="152"/>
        <end position="174"/>
    </location>
</feature>
<dbReference type="InterPro" id="IPR050327">
    <property type="entry name" value="Proton-linked_MCT"/>
</dbReference>
<dbReference type="InterPro" id="IPR011701">
    <property type="entry name" value="MFS"/>
</dbReference>
<gene>
    <name evidence="4" type="ORF">CVT24_002639</name>
</gene>
<dbReference type="InParanoid" id="A0A409WBB6"/>
<feature type="transmembrane region" description="Helical" evidence="3">
    <location>
        <begin position="98"/>
        <end position="115"/>
    </location>
</feature>
<keyword evidence="3" id="KW-0812">Transmembrane</keyword>
<dbReference type="AlphaFoldDB" id="A0A409WBB6"/>
<keyword evidence="3" id="KW-0472">Membrane</keyword>
<dbReference type="EMBL" id="NHTK01005641">
    <property type="protein sequence ID" value="PPQ75778.1"/>
    <property type="molecule type" value="Genomic_DNA"/>
</dbReference>
<dbReference type="PANTHER" id="PTHR11360">
    <property type="entry name" value="MONOCARBOXYLATE TRANSPORTER"/>
    <property type="match status" value="1"/>
</dbReference>